<reference evidence="1" key="1">
    <citation type="submission" date="2022-11" db="EMBL/GenBank/DDBJ databases">
        <title>Genome Sequence of Boeremia exigua.</title>
        <authorList>
            <person name="Buettner E."/>
        </authorList>
    </citation>
    <scope>NUCLEOTIDE SEQUENCE</scope>
    <source>
        <strain evidence="1">CU02</strain>
    </source>
</reference>
<gene>
    <name evidence="1" type="ORF">OPT61_g6156</name>
</gene>
<organism evidence="1 2">
    <name type="scientific">Boeremia exigua</name>
    <dbReference type="NCBI Taxonomy" id="749465"/>
    <lineage>
        <taxon>Eukaryota</taxon>
        <taxon>Fungi</taxon>
        <taxon>Dikarya</taxon>
        <taxon>Ascomycota</taxon>
        <taxon>Pezizomycotina</taxon>
        <taxon>Dothideomycetes</taxon>
        <taxon>Pleosporomycetidae</taxon>
        <taxon>Pleosporales</taxon>
        <taxon>Pleosporineae</taxon>
        <taxon>Didymellaceae</taxon>
        <taxon>Boeremia</taxon>
    </lineage>
</organism>
<keyword evidence="2" id="KW-1185">Reference proteome</keyword>
<protein>
    <submittedName>
        <fullName evidence="1">Uncharacterized protein</fullName>
    </submittedName>
</protein>
<dbReference type="Proteomes" id="UP001153331">
    <property type="component" value="Unassembled WGS sequence"/>
</dbReference>
<accession>A0ACC2I7N3</accession>
<dbReference type="EMBL" id="JAPHNI010000428">
    <property type="protein sequence ID" value="KAJ8111190.1"/>
    <property type="molecule type" value="Genomic_DNA"/>
</dbReference>
<sequence length="767" mass="86788">MSERPSFHSLGSDQSCPPVTPSRTPVQLNLYGLCDFCASLGLDVQDFKGSRRSDQFQKIVLPRIHTIQSQGCTFCRFLLSAIIYDDASSKSSAESTFDKLDELELSLEWIKDGRRLKTPDSASSSTRRLRISANDDSLPDAYLVLIADESSNEEFLGRMINPSMINISRLRQWLANCRHRHESCNGALDTSATERLYSNPSFRLIDVDRGCVVSGKSEPFFALSYVWGGHIRHRALLSNIESLMQPGAITTASENIPRTIRDAMHLTKLLGYRYLWVDSLCIIQDHKDDWAMIVLAMDAVYTLATLTICADGANADSGIHGITNGSRNLRQATVRYSADVRLMANRPAEFFIVRSAWNSRAWTFQERVCSRRCLIFVDERAFFQCRQSVMCEDIQLEDDAPPHESQVWSLEAKDALGRLFLENPVRQYSKCVQLYTKRLLTFSHDKLPAFSAIGTLLGKSLHTEFAAGLPTSYFDFALLWTPVKPRSGASAIRIRDFASWTWSGWHDASEYSYSTLEGVLFNMHEWLTTRTWIDWYIVTATSKSSTLVWNGQGSGLAGRWKGYARPNQSSPYGRIVPSNFASLLQSHARIDRPSRSSELNMAGYDSGRALLQFCTHAAFFKVDTSPSIRSSSLDMDHSWFWYSIFDAEGDWCGTVLLSQSWVNEGKESLRDPSESQESSAIAVKATGKIYEFIAISEARDFSAEEHDSWTYYVPLDRVDSQWDLFYVLLIVTDEGGVSERRGLGKIFKDAFKRSYQPGYRWKECILA</sequence>
<evidence type="ECO:0000313" key="2">
    <source>
        <dbReference type="Proteomes" id="UP001153331"/>
    </source>
</evidence>
<proteinExistence type="predicted"/>
<comment type="caution">
    <text evidence="1">The sequence shown here is derived from an EMBL/GenBank/DDBJ whole genome shotgun (WGS) entry which is preliminary data.</text>
</comment>
<evidence type="ECO:0000313" key="1">
    <source>
        <dbReference type="EMBL" id="KAJ8111190.1"/>
    </source>
</evidence>
<name>A0ACC2I7N3_9PLEO</name>